<dbReference type="Gene3D" id="3.80.10.10">
    <property type="entry name" value="Ribonuclease Inhibitor"/>
    <property type="match status" value="1"/>
</dbReference>
<feature type="region of interest" description="Disordered" evidence="1">
    <location>
        <begin position="672"/>
        <end position="711"/>
    </location>
</feature>
<dbReference type="eggNOG" id="ENOG502RWR6">
    <property type="taxonomic scope" value="Eukaryota"/>
</dbReference>
<dbReference type="EMBL" id="KB456261">
    <property type="protein sequence ID" value="EMF15359.1"/>
    <property type="molecule type" value="Genomic_DNA"/>
</dbReference>
<evidence type="ECO:0000256" key="1">
    <source>
        <dbReference type="SAM" id="MobiDB-lite"/>
    </source>
</evidence>
<dbReference type="InterPro" id="IPR032675">
    <property type="entry name" value="LRR_dom_sf"/>
</dbReference>
<proteinExistence type="predicted"/>
<feature type="compositionally biased region" description="Basic residues" evidence="1">
    <location>
        <begin position="1"/>
        <end position="18"/>
    </location>
</feature>
<dbReference type="OrthoDB" id="5395390at2759"/>
<feature type="compositionally biased region" description="Acidic residues" evidence="1">
    <location>
        <begin position="23"/>
        <end position="38"/>
    </location>
</feature>
<evidence type="ECO:0008006" key="4">
    <source>
        <dbReference type="Google" id="ProtNLM"/>
    </source>
</evidence>
<feature type="compositionally biased region" description="Acidic residues" evidence="1">
    <location>
        <begin position="686"/>
        <end position="711"/>
    </location>
</feature>
<dbReference type="OMA" id="HNRHLNM"/>
<evidence type="ECO:0000313" key="2">
    <source>
        <dbReference type="EMBL" id="EMF15359.1"/>
    </source>
</evidence>
<dbReference type="RefSeq" id="XP_016763480.1">
    <property type="nucleotide sequence ID" value="XM_016904187.1"/>
</dbReference>
<feature type="compositionally biased region" description="Acidic residues" evidence="1">
    <location>
        <begin position="640"/>
        <end position="650"/>
    </location>
</feature>
<feature type="region of interest" description="Disordered" evidence="1">
    <location>
        <begin position="535"/>
        <end position="653"/>
    </location>
</feature>
<dbReference type="AlphaFoldDB" id="M3DBZ4"/>
<feature type="compositionally biased region" description="Polar residues" evidence="1">
    <location>
        <begin position="59"/>
        <end position="76"/>
    </location>
</feature>
<dbReference type="GeneID" id="27901324"/>
<feature type="region of interest" description="Disordered" evidence="1">
    <location>
        <begin position="1"/>
        <end position="76"/>
    </location>
</feature>
<accession>M3DBZ4</accession>
<feature type="region of interest" description="Disordered" evidence="1">
    <location>
        <begin position="84"/>
        <end position="103"/>
    </location>
</feature>
<sequence>MAGTKRRSSRQTAIRRRSVYLDPETDDEFEADRDDDYQPAELVDVVQEPALKKRKASNRRQPQTRSKAAKTRQTTLKRVFSVGKARQPNKEEAKRTFDGPSDGKIPKWTSLPHAILKQIFTYAAGDTQTWVRASHDNAAWLKLSAARVCRAFSVPALEAFYQSPGIYNTQYPHQLLDLLRTPDDQRYINYNVKVQRLNIDLRNLAYTAHGRPVFDLLQLIPELPQLQHMELLHQNYEKPYRPRAQPKWTIQPHELIRSMEQRGIHLRTWRWSRETIPKSALAANVSLDLYEKISRAHDSSAFAYLKRLVVTGFNVDDSLEPGIPDSDGQGSSAAAPPGLATSIAKLPSLTDLTFISCDIIMEKFLQRLPTNLQRLELSNCLEITSDMLREFFTTSGSQLRELELNNNAALNLSFTQDLKEKCPRLERLKLDLQLYSERETTNDAIELYDELLPEGETASWPSTLRHLEILEAQKWSPESAQDFFRTLVDNADQLPDLRTLIIHAHIDIPWRDRVGFRDQWIERLRRVYKRPHEEPNKQLGSLKQFSMSRESSSHQIKVHSGETDELGRGVPDDDRRPRRRTVMHVQVSPHRPSADTVYFPAPDMPPEPRSTRPQRRSKLVAESRIVTRSETQAPARESGTDSEQEDESGAEDWRKIPEKFCQSLCDIVDIRIDNQRPRETQFREEDFLDAEASGDDDWHEGAEDEEEGYAW</sequence>
<feature type="compositionally biased region" description="Basic and acidic residues" evidence="1">
    <location>
        <begin position="672"/>
        <end position="685"/>
    </location>
</feature>
<dbReference type="STRING" id="692275.M3DBZ4"/>
<reference evidence="2 3" key="1">
    <citation type="journal article" date="2012" name="PLoS Pathog.">
        <title>Diverse lifestyles and strategies of plant pathogenesis encoded in the genomes of eighteen Dothideomycetes fungi.</title>
        <authorList>
            <person name="Ohm R.A."/>
            <person name="Feau N."/>
            <person name="Henrissat B."/>
            <person name="Schoch C.L."/>
            <person name="Horwitz B.A."/>
            <person name="Barry K.W."/>
            <person name="Condon B.J."/>
            <person name="Copeland A.C."/>
            <person name="Dhillon B."/>
            <person name="Glaser F."/>
            <person name="Hesse C.N."/>
            <person name="Kosti I."/>
            <person name="LaButti K."/>
            <person name="Lindquist E.A."/>
            <person name="Lucas S."/>
            <person name="Salamov A.A."/>
            <person name="Bradshaw R.E."/>
            <person name="Ciuffetti L."/>
            <person name="Hamelin R.C."/>
            <person name="Kema G.H.J."/>
            <person name="Lawrence C."/>
            <person name="Scott J.A."/>
            <person name="Spatafora J.W."/>
            <person name="Turgeon B.G."/>
            <person name="de Wit P.J.G.M."/>
            <person name="Zhong S."/>
            <person name="Goodwin S.B."/>
            <person name="Grigoriev I.V."/>
        </authorList>
    </citation>
    <scope>NUCLEOTIDE SEQUENCE [LARGE SCALE GENOMIC DNA]</scope>
    <source>
        <strain evidence="2 3">SO2202</strain>
    </source>
</reference>
<feature type="compositionally biased region" description="Basic and acidic residues" evidence="1">
    <location>
        <begin position="559"/>
        <end position="576"/>
    </location>
</feature>
<gene>
    <name evidence="2" type="ORF">SEPMUDRAFT_147263</name>
</gene>
<protein>
    <recommendedName>
        <fullName evidence="4">F-box domain-containing protein</fullName>
    </recommendedName>
</protein>
<feature type="compositionally biased region" description="Polar residues" evidence="1">
    <location>
        <begin position="538"/>
        <end position="555"/>
    </location>
</feature>
<feature type="compositionally biased region" description="Basic and acidic residues" evidence="1">
    <location>
        <begin position="88"/>
        <end position="97"/>
    </location>
</feature>
<dbReference type="HOGENOM" id="CLU_019222_0_0_1"/>
<name>M3DBZ4_SPHMS</name>
<organism evidence="2 3">
    <name type="scientific">Sphaerulina musiva (strain SO2202)</name>
    <name type="common">Poplar stem canker fungus</name>
    <name type="synonym">Septoria musiva</name>
    <dbReference type="NCBI Taxonomy" id="692275"/>
    <lineage>
        <taxon>Eukaryota</taxon>
        <taxon>Fungi</taxon>
        <taxon>Dikarya</taxon>
        <taxon>Ascomycota</taxon>
        <taxon>Pezizomycotina</taxon>
        <taxon>Dothideomycetes</taxon>
        <taxon>Dothideomycetidae</taxon>
        <taxon>Mycosphaerellales</taxon>
        <taxon>Mycosphaerellaceae</taxon>
        <taxon>Sphaerulina</taxon>
    </lineage>
</organism>
<dbReference type="SUPFAM" id="SSF52047">
    <property type="entry name" value="RNI-like"/>
    <property type="match status" value="1"/>
</dbReference>
<evidence type="ECO:0000313" key="3">
    <source>
        <dbReference type="Proteomes" id="UP000016931"/>
    </source>
</evidence>
<dbReference type="Proteomes" id="UP000016931">
    <property type="component" value="Unassembled WGS sequence"/>
</dbReference>
<keyword evidence="3" id="KW-1185">Reference proteome</keyword>